<sequence>MILGRTSVRSTRSQPLRSSSTWWC</sequence>
<comment type="caution">
    <text evidence="2">The sequence shown here is derived from an EMBL/GenBank/DDBJ whole genome shotgun (WGS) entry which is preliminary data.</text>
</comment>
<feature type="region of interest" description="Disordered" evidence="1">
    <location>
        <begin position="1"/>
        <end position="24"/>
    </location>
</feature>
<evidence type="ECO:0000256" key="1">
    <source>
        <dbReference type="SAM" id="MobiDB-lite"/>
    </source>
</evidence>
<name>A0A5B7HTP3_PORTR</name>
<dbReference type="AlphaFoldDB" id="A0A5B7HTP3"/>
<proteinExistence type="predicted"/>
<dbReference type="Proteomes" id="UP000324222">
    <property type="component" value="Unassembled WGS sequence"/>
</dbReference>
<reference evidence="2 3" key="1">
    <citation type="submission" date="2019-05" db="EMBL/GenBank/DDBJ databases">
        <title>Another draft genome of Portunus trituberculatus and its Hox gene families provides insights of decapod evolution.</title>
        <authorList>
            <person name="Jeong J.-H."/>
            <person name="Song I."/>
            <person name="Kim S."/>
            <person name="Choi T."/>
            <person name="Kim D."/>
            <person name="Ryu S."/>
            <person name="Kim W."/>
        </authorList>
    </citation>
    <scope>NUCLEOTIDE SEQUENCE [LARGE SCALE GENOMIC DNA]</scope>
    <source>
        <tissue evidence="2">Muscle</tissue>
    </source>
</reference>
<feature type="compositionally biased region" description="Polar residues" evidence="1">
    <location>
        <begin position="7"/>
        <end position="24"/>
    </location>
</feature>
<gene>
    <name evidence="2" type="ORF">E2C01_067414</name>
</gene>
<protein>
    <submittedName>
        <fullName evidence="2">Uncharacterized protein</fullName>
    </submittedName>
</protein>
<accession>A0A5B7HTP3</accession>
<keyword evidence="3" id="KW-1185">Reference proteome</keyword>
<evidence type="ECO:0000313" key="3">
    <source>
        <dbReference type="Proteomes" id="UP000324222"/>
    </source>
</evidence>
<organism evidence="2 3">
    <name type="scientific">Portunus trituberculatus</name>
    <name type="common">Swimming crab</name>
    <name type="synonym">Neptunus trituberculatus</name>
    <dbReference type="NCBI Taxonomy" id="210409"/>
    <lineage>
        <taxon>Eukaryota</taxon>
        <taxon>Metazoa</taxon>
        <taxon>Ecdysozoa</taxon>
        <taxon>Arthropoda</taxon>
        <taxon>Crustacea</taxon>
        <taxon>Multicrustacea</taxon>
        <taxon>Malacostraca</taxon>
        <taxon>Eumalacostraca</taxon>
        <taxon>Eucarida</taxon>
        <taxon>Decapoda</taxon>
        <taxon>Pleocyemata</taxon>
        <taxon>Brachyura</taxon>
        <taxon>Eubrachyura</taxon>
        <taxon>Portunoidea</taxon>
        <taxon>Portunidae</taxon>
        <taxon>Portuninae</taxon>
        <taxon>Portunus</taxon>
    </lineage>
</organism>
<dbReference type="EMBL" id="VSRR010036074">
    <property type="protein sequence ID" value="MPC73096.1"/>
    <property type="molecule type" value="Genomic_DNA"/>
</dbReference>
<evidence type="ECO:0000313" key="2">
    <source>
        <dbReference type="EMBL" id="MPC73096.1"/>
    </source>
</evidence>